<protein>
    <submittedName>
        <fullName evidence="3">Zinc-binding dehydrogenase</fullName>
    </submittedName>
</protein>
<name>A0ABS7ZQB1_9GAMM</name>
<dbReference type="Gene3D" id="3.90.180.10">
    <property type="entry name" value="Medium-chain alcohol dehydrogenases, catalytic domain"/>
    <property type="match status" value="1"/>
</dbReference>
<accession>A0ABS7ZQB1</accession>
<dbReference type="PANTHER" id="PTHR44154:SF1">
    <property type="entry name" value="QUINONE OXIDOREDUCTASE"/>
    <property type="match status" value="1"/>
</dbReference>
<organism evidence="3 4">
    <name type="scientific">Thalassolituus marinus</name>
    <dbReference type="NCBI Taxonomy" id="671053"/>
    <lineage>
        <taxon>Bacteria</taxon>
        <taxon>Pseudomonadati</taxon>
        <taxon>Pseudomonadota</taxon>
        <taxon>Gammaproteobacteria</taxon>
        <taxon>Oceanospirillales</taxon>
        <taxon>Oceanospirillaceae</taxon>
        <taxon>Thalassolituus</taxon>
    </lineage>
</organism>
<dbReference type="EMBL" id="JAEDAH010000019">
    <property type="protein sequence ID" value="MCA6062775.1"/>
    <property type="molecule type" value="Genomic_DNA"/>
</dbReference>
<dbReference type="Pfam" id="PF08240">
    <property type="entry name" value="ADH_N"/>
    <property type="match status" value="1"/>
</dbReference>
<keyword evidence="4" id="KW-1185">Reference proteome</keyword>
<gene>
    <name evidence="3" type="ORF">I9W95_04055</name>
</gene>
<evidence type="ECO:0000313" key="3">
    <source>
        <dbReference type="EMBL" id="MCA6062775.1"/>
    </source>
</evidence>
<dbReference type="Pfam" id="PF13602">
    <property type="entry name" value="ADH_zinc_N_2"/>
    <property type="match status" value="1"/>
</dbReference>
<dbReference type="Gene3D" id="3.40.50.720">
    <property type="entry name" value="NAD(P)-binding Rossmann-like Domain"/>
    <property type="match status" value="1"/>
</dbReference>
<dbReference type="SUPFAM" id="SSF51735">
    <property type="entry name" value="NAD(P)-binding Rossmann-fold domains"/>
    <property type="match status" value="1"/>
</dbReference>
<evidence type="ECO:0000256" key="1">
    <source>
        <dbReference type="ARBA" id="ARBA00022857"/>
    </source>
</evidence>
<feature type="domain" description="Enoyl reductase (ER)" evidence="2">
    <location>
        <begin position="10"/>
        <end position="314"/>
    </location>
</feature>
<dbReference type="InterPro" id="IPR051603">
    <property type="entry name" value="Zinc-ADH_QOR/CCCR"/>
</dbReference>
<dbReference type="SUPFAM" id="SSF50129">
    <property type="entry name" value="GroES-like"/>
    <property type="match status" value="1"/>
</dbReference>
<dbReference type="SMART" id="SM00829">
    <property type="entry name" value="PKS_ER"/>
    <property type="match status" value="1"/>
</dbReference>
<dbReference type="InterPro" id="IPR011032">
    <property type="entry name" value="GroES-like_sf"/>
</dbReference>
<dbReference type="RefSeq" id="WP_225672114.1">
    <property type="nucleotide sequence ID" value="NZ_JAEDAH010000019.1"/>
</dbReference>
<evidence type="ECO:0000313" key="4">
    <source>
        <dbReference type="Proteomes" id="UP000714380"/>
    </source>
</evidence>
<reference evidence="3 4" key="1">
    <citation type="submission" date="2020-12" db="EMBL/GenBank/DDBJ databases">
        <title>Novel Thalassolituus-related marine hydrocarbonoclastic bacteria mediated algae-derived hydrocarbons mineralization in twilight zone of the northern South China Sea.</title>
        <authorList>
            <person name="Dong C."/>
        </authorList>
    </citation>
    <scope>NUCLEOTIDE SEQUENCE [LARGE SCALE GENOMIC DNA]</scope>
    <source>
        <strain evidence="3 4">IMCC1826</strain>
    </source>
</reference>
<keyword evidence="1" id="KW-0521">NADP</keyword>
<proteinExistence type="predicted"/>
<comment type="caution">
    <text evidence="3">The sequence shown here is derived from an EMBL/GenBank/DDBJ whole genome shotgun (WGS) entry which is preliminary data.</text>
</comment>
<dbReference type="InterPro" id="IPR013154">
    <property type="entry name" value="ADH-like_N"/>
</dbReference>
<dbReference type="InterPro" id="IPR020843">
    <property type="entry name" value="ER"/>
</dbReference>
<dbReference type="Proteomes" id="UP000714380">
    <property type="component" value="Unassembled WGS sequence"/>
</dbReference>
<dbReference type="PANTHER" id="PTHR44154">
    <property type="entry name" value="QUINONE OXIDOREDUCTASE"/>
    <property type="match status" value="1"/>
</dbReference>
<sequence length="318" mass="32763">MKAWKMISAGAPDVLQLTDIEQTLPAVGEVLLRVCAAGFNPIDTKIRAGIAPIAPHSGVLGCDVSGIVEAVGPGVTAFAVGDAVYGLAGGVKGMQGALAETMITDAALLAHAPVSVPLSDAAALPVAAVTAFQLAERLRIQTGDRVFVVGASGAVGMMITQLAVLNGAEVTGSAGDDKRKRRVVDFGGTAVLHSDATGFTQQFNKVVDTFGGPGLQTALMMAEPEGQVATINARGEHELGAAHAKALTLHAIFSLLPLLNGHGRERIGRQLAELAKLIDDGKLKSLPVEAVGMKEVANVHARYERGALTEKTVLLADF</sequence>
<dbReference type="InterPro" id="IPR036291">
    <property type="entry name" value="NAD(P)-bd_dom_sf"/>
</dbReference>
<evidence type="ECO:0000259" key="2">
    <source>
        <dbReference type="SMART" id="SM00829"/>
    </source>
</evidence>